<dbReference type="PANTHER" id="PTHR34319:SF7">
    <property type="entry name" value="HNH ENDONUCLEASE DOMAIN-CONTAINING PROTEIN"/>
    <property type="match status" value="1"/>
</dbReference>
<dbReference type="Gene3D" id="2.30.110.20">
    <property type="entry name" value="Hcp1-like"/>
    <property type="match status" value="1"/>
</dbReference>
<dbReference type="Proteomes" id="UP000040578">
    <property type="component" value="Unassembled WGS sequence"/>
</dbReference>
<dbReference type="NCBIfam" id="TIGR03344">
    <property type="entry name" value="VI_effect_Hcp1"/>
    <property type="match status" value="1"/>
</dbReference>
<protein>
    <submittedName>
        <fullName evidence="1">Hemolysin-coregulated protein</fullName>
    </submittedName>
</protein>
<dbReference type="InterPro" id="IPR036624">
    <property type="entry name" value="Hcp1-lik_sf"/>
</dbReference>
<keyword evidence="2" id="KW-1185">Reference proteome</keyword>
<accession>A0ABP1YGH7</accession>
<name>A0ABP1YGH7_9GAMM</name>
<dbReference type="EMBL" id="CPYD01000005">
    <property type="protein sequence ID" value="CNE48425.1"/>
    <property type="molecule type" value="Genomic_DNA"/>
</dbReference>
<evidence type="ECO:0000313" key="2">
    <source>
        <dbReference type="Proteomes" id="UP000040578"/>
    </source>
</evidence>
<proteinExistence type="predicted"/>
<organism evidence="1 2">
    <name type="scientific">Yersinia nurmii</name>
    <dbReference type="NCBI Taxonomy" id="685706"/>
    <lineage>
        <taxon>Bacteria</taxon>
        <taxon>Pseudomonadati</taxon>
        <taxon>Pseudomonadota</taxon>
        <taxon>Gammaproteobacteria</taxon>
        <taxon>Enterobacterales</taxon>
        <taxon>Yersiniaceae</taxon>
        <taxon>Yersinia</taxon>
    </lineage>
</organism>
<dbReference type="Pfam" id="PF05638">
    <property type="entry name" value="T6SS_HCP"/>
    <property type="match status" value="1"/>
</dbReference>
<dbReference type="SUPFAM" id="SSF141452">
    <property type="entry name" value="Hcp1-like"/>
    <property type="match status" value="1"/>
</dbReference>
<dbReference type="RefSeq" id="WP_049597803.1">
    <property type="nucleotide sequence ID" value="NZ_CPYD01000005.1"/>
</dbReference>
<evidence type="ECO:0000313" key="1">
    <source>
        <dbReference type="EMBL" id="CNE48425.1"/>
    </source>
</evidence>
<dbReference type="PANTHER" id="PTHR34319">
    <property type="entry name" value="MAJOR EXPORTED PROTEIN"/>
    <property type="match status" value="1"/>
</dbReference>
<reference evidence="1 2" key="1">
    <citation type="submission" date="2015-03" db="EMBL/GenBank/DDBJ databases">
        <authorList>
            <consortium name="Pathogen Informatics"/>
            <person name="Murphy D."/>
        </authorList>
    </citation>
    <scope>NUCLEOTIDE SEQUENCE [LARGE SCALE GENOMIC DNA]</scope>
    <source>
        <strain evidence="2">type strain: CIP110231</strain>
    </source>
</reference>
<sequence>MSSLIYLSIKGKVQGLISAGCNTKESIGNKFQDAHKDEILIYNFQHMITRQDNTNHQPVIIVKPIDKSSPLLAKCITNNEEFDCAFSFYRTNESGGIELYYKVKLGRATLASLKTDFPHSLNNNNMTPQEILSIKYKDISWANIACSTESYSIWDERVY</sequence>
<comment type="caution">
    <text evidence="1">The sequence shown here is derived from an EMBL/GenBank/DDBJ whole genome shotgun (WGS) entry which is preliminary data.</text>
</comment>
<gene>
    <name evidence="1" type="primary">hcp5_2</name>
    <name evidence="1" type="ORF">ERS137967_01669</name>
</gene>
<dbReference type="InterPro" id="IPR052947">
    <property type="entry name" value="T6SS_Hcp1_domain"/>
</dbReference>
<dbReference type="InterPro" id="IPR008514">
    <property type="entry name" value="T6SS_Hcp"/>
</dbReference>